<dbReference type="EMBL" id="ML976617">
    <property type="protein sequence ID" value="KAF1843117.1"/>
    <property type="molecule type" value="Genomic_DNA"/>
</dbReference>
<dbReference type="GO" id="GO:0042720">
    <property type="term" value="C:mitochondrial inner membrane peptidase complex"/>
    <property type="evidence" value="ECO:0007669"/>
    <property type="project" value="InterPro"/>
</dbReference>
<organism evidence="1 2">
    <name type="scientific">Cucurbitaria berberidis CBS 394.84</name>
    <dbReference type="NCBI Taxonomy" id="1168544"/>
    <lineage>
        <taxon>Eukaryota</taxon>
        <taxon>Fungi</taxon>
        <taxon>Dikarya</taxon>
        <taxon>Ascomycota</taxon>
        <taxon>Pezizomycotina</taxon>
        <taxon>Dothideomycetes</taxon>
        <taxon>Pleosporomycetidae</taxon>
        <taxon>Pleosporales</taxon>
        <taxon>Pleosporineae</taxon>
        <taxon>Cucurbitariaceae</taxon>
        <taxon>Cucurbitaria</taxon>
    </lineage>
</organism>
<dbReference type="RefSeq" id="XP_040785680.1">
    <property type="nucleotide sequence ID" value="XM_040931127.1"/>
</dbReference>
<keyword evidence="2" id="KW-1185">Reference proteome</keyword>
<dbReference type="GeneID" id="63848379"/>
<evidence type="ECO:0000313" key="2">
    <source>
        <dbReference type="Proteomes" id="UP000800039"/>
    </source>
</evidence>
<dbReference type="OrthoDB" id="3983163at2759"/>
<sequence>MPLPMRTVPLSALETEINVLPNGKSRSPPIKLIDCPLKELVQYKCNVHPSKEKGKKALVACEPVLRLLRKCENGLSVETTAWEGWKARQDVAKVEG</sequence>
<dbReference type="Pfam" id="PF11093">
    <property type="entry name" value="Mitochondr_Som1"/>
    <property type="match status" value="1"/>
</dbReference>
<reference evidence="1" key="1">
    <citation type="submission" date="2020-01" db="EMBL/GenBank/DDBJ databases">
        <authorList>
            <consortium name="DOE Joint Genome Institute"/>
            <person name="Haridas S."/>
            <person name="Albert R."/>
            <person name="Binder M."/>
            <person name="Bloem J."/>
            <person name="Labutti K."/>
            <person name="Salamov A."/>
            <person name="Andreopoulos B."/>
            <person name="Baker S.E."/>
            <person name="Barry K."/>
            <person name="Bills G."/>
            <person name="Bluhm B.H."/>
            <person name="Cannon C."/>
            <person name="Castanera R."/>
            <person name="Culley D.E."/>
            <person name="Daum C."/>
            <person name="Ezra D."/>
            <person name="Gonzalez J.B."/>
            <person name="Henrissat B."/>
            <person name="Kuo A."/>
            <person name="Liang C."/>
            <person name="Lipzen A."/>
            <person name="Lutzoni F."/>
            <person name="Magnuson J."/>
            <person name="Mondo S."/>
            <person name="Nolan M."/>
            <person name="Ohm R."/>
            <person name="Pangilinan J."/>
            <person name="Park H.-J."/>
            <person name="Ramirez L."/>
            <person name="Alfaro M."/>
            <person name="Sun H."/>
            <person name="Tritt A."/>
            <person name="Yoshinaga Y."/>
            <person name="Zwiers L.-H."/>
            <person name="Turgeon B.G."/>
            <person name="Goodwin S.B."/>
            <person name="Spatafora J.W."/>
            <person name="Crous P.W."/>
            <person name="Grigoriev I.V."/>
        </authorList>
    </citation>
    <scope>NUCLEOTIDE SEQUENCE</scope>
    <source>
        <strain evidence="1">CBS 394.84</strain>
    </source>
</reference>
<protein>
    <submittedName>
        <fullName evidence="1">Uncharacterized protein</fullName>
    </submittedName>
</protein>
<gene>
    <name evidence="1" type="ORF">K460DRAFT_340891</name>
</gene>
<dbReference type="InterPro" id="IPR024645">
    <property type="entry name" value="Mitochondr_Som1"/>
</dbReference>
<accession>A0A9P4GCY6</accession>
<dbReference type="Proteomes" id="UP000800039">
    <property type="component" value="Unassembled WGS sequence"/>
</dbReference>
<evidence type="ECO:0000313" key="1">
    <source>
        <dbReference type="EMBL" id="KAF1843117.1"/>
    </source>
</evidence>
<name>A0A9P4GCY6_9PLEO</name>
<proteinExistence type="predicted"/>
<comment type="caution">
    <text evidence="1">The sequence shown here is derived from an EMBL/GenBank/DDBJ whole genome shotgun (WGS) entry which is preliminary data.</text>
</comment>
<dbReference type="AlphaFoldDB" id="A0A9P4GCY6"/>